<evidence type="ECO:0000313" key="1">
    <source>
        <dbReference type="EMBL" id="KAK4099676.1"/>
    </source>
</evidence>
<dbReference type="Proteomes" id="UP001305647">
    <property type="component" value="Unassembled WGS sequence"/>
</dbReference>
<proteinExistence type="predicted"/>
<reference evidence="1" key="1">
    <citation type="journal article" date="2023" name="Mol. Phylogenet. Evol.">
        <title>Genome-scale phylogeny and comparative genomics of the fungal order Sordariales.</title>
        <authorList>
            <person name="Hensen N."/>
            <person name="Bonometti L."/>
            <person name="Westerberg I."/>
            <person name="Brannstrom I.O."/>
            <person name="Guillou S."/>
            <person name="Cros-Aarteil S."/>
            <person name="Calhoun S."/>
            <person name="Haridas S."/>
            <person name="Kuo A."/>
            <person name="Mondo S."/>
            <person name="Pangilinan J."/>
            <person name="Riley R."/>
            <person name="LaButti K."/>
            <person name="Andreopoulos B."/>
            <person name="Lipzen A."/>
            <person name="Chen C."/>
            <person name="Yan M."/>
            <person name="Daum C."/>
            <person name="Ng V."/>
            <person name="Clum A."/>
            <person name="Steindorff A."/>
            <person name="Ohm R.A."/>
            <person name="Martin F."/>
            <person name="Silar P."/>
            <person name="Natvig D.O."/>
            <person name="Lalanne C."/>
            <person name="Gautier V."/>
            <person name="Ament-Velasquez S.L."/>
            <person name="Kruys A."/>
            <person name="Hutchinson M.I."/>
            <person name="Powell A.J."/>
            <person name="Barry K."/>
            <person name="Miller A.N."/>
            <person name="Grigoriev I.V."/>
            <person name="Debuchy R."/>
            <person name="Gladieux P."/>
            <person name="Hiltunen Thoren M."/>
            <person name="Johannesson H."/>
        </authorList>
    </citation>
    <scope>NUCLEOTIDE SEQUENCE</scope>
    <source>
        <strain evidence="1">CBS 757.83</strain>
    </source>
</reference>
<dbReference type="EMBL" id="MU863647">
    <property type="protein sequence ID" value="KAK4099676.1"/>
    <property type="molecule type" value="Genomic_DNA"/>
</dbReference>
<name>A0AAN6Q2B9_9PEZI</name>
<sequence>MPVQAISPPRVARRNADLPGRTVGFTVVDIWSIYVRPPADDNELIAARLWALLAVGDERPRGSMSRFRSSRLKSPSGLNRLRWLVDRPLWFIIDNTVGFLSKSGSYGAAEVVTRFTASSSSYRGPTSAGKFLPAAKKAPLPVSPSPRTRLPGIGGIKQTACQFQASDLPRNVAMFVSRMSPIRGAQRGHVVVGVTDAETPA</sequence>
<organism evidence="1 2">
    <name type="scientific">Parathielavia hyrcaniae</name>
    <dbReference type="NCBI Taxonomy" id="113614"/>
    <lineage>
        <taxon>Eukaryota</taxon>
        <taxon>Fungi</taxon>
        <taxon>Dikarya</taxon>
        <taxon>Ascomycota</taxon>
        <taxon>Pezizomycotina</taxon>
        <taxon>Sordariomycetes</taxon>
        <taxon>Sordariomycetidae</taxon>
        <taxon>Sordariales</taxon>
        <taxon>Chaetomiaceae</taxon>
        <taxon>Parathielavia</taxon>
    </lineage>
</organism>
<accession>A0AAN6Q2B9</accession>
<dbReference type="AlphaFoldDB" id="A0AAN6Q2B9"/>
<reference evidence="1" key="2">
    <citation type="submission" date="2023-05" db="EMBL/GenBank/DDBJ databases">
        <authorList>
            <consortium name="Lawrence Berkeley National Laboratory"/>
            <person name="Steindorff A."/>
            <person name="Hensen N."/>
            <person name="Bonometti L."/>
            <person name="Westerberg I."/>
            <person name="Brannstrom I.O."/>
            <person name="Guillou S."/>
            <person name="Cros-Aarteil S."/>
            <person name="Calhoun S."/>
            <person name="Haridas S."/>
            <person name="Kuo A."/>
            <person name="Mondo S."/>
            <person name="Pangilinan J."/>
            <person name="Riley R."/>
            <person name="Labutti K."/>
            <person name="Andreopoulos B."/>
            <person name="Lipzen A."/>
            <person name="Chen C."/>
            <person name="Yanf M."/>
            <person name="Daum C."/>
            <person name="Ng V."/>
            <person name="Clum A."/>
            <person name="Ohm R."/>
            <person name="Martin F."/>
            <person name="Silar P."/>
            <person name="Natvig D."/>
            <person name="Lalanne C."/>
            <person name="Gautier V."/>
            <person name="Ament-Velasquez S.L."/>
            <person name="Kruys A."/>
            <person name="Hutchinson M.I."/>
            <person name="Powell A.J."/>
            <person name="Barry K."/>
            <person name="Miller A.N."/>
            <person name="Grigoriev I.V."/>
            <person name="Debuchy R."/>
            <person name="Gladieux P."/>
            <person name="Thoren M.H."/>
            <person name="Johannesson H."/>
        </authorList>
    </citation>
    <scope>NUCLEOTIDE SEQUENCE</scope>
    <source>
        <strain evidence="1">CBS 757.83</strain>
    </source>
</reference>
<gene>
    <name evidence="1" type="ORF">N658DRAFT_158298</name>
</gene>
<protein>
    <submittedName>
        <fullName evidence="1">Uncharacterized protein</fullName>
    </submittedName>
</protein>
<keyword evidence="2" id="KW-1185">Reference proteome</keyword>
<comment type="caution">
    <text evidence="1">The sequence shown here is derived from an EMBL/GenBank/DDBJ whole genome shotgun (WGS) entry which is preliminary data.</text>
</comment>
<evidence type="ECO:0000313" key="2">
    <source>
        <dbReference type="Proteomes" id="UP001305647"/>
    </source>
</evidence>